<evidence type="ECO:0000256" key="8">
    <source>
        <dbReference type="ARBA" id="ARBA00023054"/>
    </source>
</evidence>
<evidence type="ECO:0000256" key="6">
    <source>
        <dbReference type="ARBA" id="ARBA00022763"/>
    </source>
</evidence>
<dbReference type="EMBL" id="WSZM01000356">
    <property type="protein sequence ID" value="KAF4034663.1"/>
    <property type="molecule type" value="Genomic_DNA"/>
</dbReference>
<dbReference type="PANTHER" id="PTHR19306:SF6">
    <property type="entry name" value="STRUCTURAL MAINTENANCE OF CHROMOSOMES PROTEIN 6"/>
    <property type="match status" value="1"/>
</dbReference>
<organism evidence="14 15">
    <name type="scientific">Phytophthora infestans</name>
    <name type="common">Potato late blight agent</name>
    <name type="synonym">Botrytis infestans</name>
    <dbReference type="NCBI Taxonomy" id="4787"/>
    <lineage>
        <taxon>Eukaryota</taxon>
        <taxon>Sar</taxon>
        <taxon>Stramenopiles</taxon>
        <taxon>Oomycota</taxon>
        <taxon>Peronosporomycetes</taxon>
        <taxon>Peronosporales</taxon>
        <taxon>Peronosporaceae</taxon>
        <taxon>Phytophthora</taxon>
    </lineage>
</organism>
<reference evidence="14" key="1">
    <citation type="submission" date="2020-04" db="EMBL/GenBank/DDBJ databases">
        <title>Hybrid Assembly of Korean Phytophthora infestans isolates.</title>
        <authorList>
            <person name="Prokchorchik M."/>
            <person name="Lee Y."/>
            <person name="Seo J."/>
            <person name="Cho J.-H."/>
            <person name="Park Y.-E."/>
            <person name="Jang D.-C."/>
            <person name="Im J.-S."/>
            <person name="Choi J.-G."/>
            <person name="Park H.-J."/>
            <person name="Lee G.-B."/>
            <person name="Lee Y.-G."/>
            <person name="Hong S.-Y."/>
            <person name="Cho K."/>
            <person name="Sohn K.H."/>
        </authorList>
    </citation>
    <scope>NUCLEOTIDE SEQUENCE</scope>
    <source>
        <strain evidence="14">KR_1_A1</strain>
    </source>
</reference>
<evidence type="ECO:0000256" key="3">
    <source>
        <dbReference type="ARBA" id="ARBA00006793"/>
    </source>
</evidence>
<accession>A0A833SP97</accession>
<dbReference type="GO" id="GO:0003697">
    <property type="term" value="F:single-stranded DNA binding"/>
    <property type="evidence" value="ECO:0007669"/>
    <property type="project" value="TreeGrafter"/>
</dbReference>
<comment type="caution">
    <text evidence="14">The sequence shown here is derived from an EMBL/GenBank/DDBJ whole genome shotgun (WGS) entry which is preliminary data.</text>
</comment>
<gene>
    <name evidence="14" type="ORF">GN244_ATG13407</name>
</gene>
<dbReference type="GO" id="GO:0030915">
    <property type="term" value="C:Smc5-Smc6 complex"/>
    <property type="evidence" value="ECO:0007669"/>
    <property type="project" value="TreeGrafter"/>
</dbReference>
<feature type="coiled-coil region" evidence="12">
    <location>
        <begin position="94"/>
        <end position="146"/>
    </location>
</feature>
<evidence type="ECO:0000256" key="9">
    <source>
        <dbReference type="ARBA" id="ARBA00023172"/>
    </source>
</evidence>
<evidence type="ECO:0000256" key="10">
    <source>
        <dbReference type="ARBA" id="ARBA00023204"/>
    </source>
</evidence>
<dbReference type="GO" id="GO:0035861">
    <property type="term" value="C:site of double-strand break"/>
    <property type="evidence" value="ECO:0007669"/>
    <property type="project" value="TreeGrafter"/>
</dbReference>
<keyword evidence="5" id="KW-0547">Nucleotide-binding</keyword>
<protein>
    <submittedName>
        <fullName evidence="14">RecF/RecN/SMC N terminal domain</fullName>
    </submittedName>
</protein>
<feature type="coiled-coil region" evidence="12">
    <location>
        <begin position="195"/>
        <end position="229"/>
    </location>
</feature>
<keyword evidence="11" id="KW-0539">Nucleus</keyword>
<evidence type="ECO:0000256" key="2">
    <source>
        <dbReference type="ARBA" id="ARBA00004286"/>
    </source>
</evidence>
<dbReference type="AlphaFoldDB" id="A0A833SP97"/>
<sequence length="432" mass="49667">MVPHVAQVFLPTGDKFLVRSGNLAYITNKRDRHGYIISQNVDQGIDEIKYKVDYLERKKDELRRDEAVLSHDKNELGYDIKQETDRINYLSRRLNQQRVQLRCLDEEMADVLQDNTMDTTVLEGESKATEDELADFQQREQDLNKTIASDRTLQDSLDTMDKLETAEKEIATEMTERHADADAVYKRLREAKVDEITGQNELETARAAVKELEQQLIATRDESDEQAKVALKLGGKPAEVHSPAYCSKRIKTVERQREQVQKNVHGLSLMYPLEKRVDTWTRFRRAISKRTSAEFDKCMQLSNFAGKLRFYHRHHRLEIGVLRNEKGATSSSQMTDMKELSGGERSFTQVSLLLALGSSSECPFRSMDEFDVFMDSQNRSMTVDLLVEAAKKNCRKQFVFVTPNDLSTLRPDPKVKIQKLDPPRDRAVLAGE</sequence>
<dbReference type="GO" id="GO:0000724">
    <property type="term" value="P:double-strand break repair via homologous recombination"/>
    <property type="evidence" value="ECO:0007669"/>
    <property type="project" value="TreeGrafter"/>
</dbReference>
<keyword evidence="6" id="KW-0227">DNA damage</keyword>
<evidence type="ECO:0000313" key="15">
    <source>
        <dbReference type="Proteomes" id="UP000602510"/>
    </source>
</evidence>
<proteinExistence type="inferred from homology"/>
<dbReference type="GO" id="GO:0003684">
    <property type="term" value="F:damaged DNA binding"/>
    <property type="evidence" value="ECO:0007669"/>
    <property type="project" value="TreeGrafter"/>
</dbReference>
<keyword evidence="15" id="KW-1185">Reference proteome</keyword>
<dbReference type="Gene3D" id="3.40.50.300">
    <property type="entry name" value="P-loop containing nucleotide triphosphate hydrolases"/>
    <property type="match status" value="1"/>
</dbReference>
<evidence type="ECO:0000259" key="13">
    <source>
        <dbReference type="Pfam" id="PF02463"/>
    </source>
</evidence>
<evidence type="ECO:0000256" key="1">
    <source>
        <dbReference type="ARBA" id="ARBA00004123"/>
    </source>
</evidence>
<keyword evidence="10" id="KW-0234">DNA repair</keyword>
<dbReference type="GO" id="GO:0005524">
    <property type="term" value="F:ATP binding"/>
    <property type="evidence" value="ECO:0007669"/>
    <property type="project" value="UniProtKB-KW"/>
</dbReference>
<evidence type="ECO:0000256" key="4">
    <source>
        <dbReference type="ARBA" id="ARBA00022454"/>
    </source>
</evidence>
<dbReference type="InterPro" id="IPR003395">
    <property type="entry name" value="RecF/RecN/SMC_N"/>
</dbReference>
<keyword evidence="8 12" id="KW-0175">Coiled coil</keyword>
<evidence type="ECO:0000256" key="11">
    <source>
        <dbReference type="ARBA" id="ARBA00023242"/>
    </source>
</evidence>
<dbReference type="Pfam" id="PF02463">
    <property type="entry name" value="SMC_N"/>
    <property type="match status" value="1"/>
</dbReference>
<dbReference type="SUPFAM" id="SSF52540">
    <property type="entry name" value="P-loop containing nucleoside triphosphate hydrolases"/>
    <property type="match status" value="1"/>
</dbReference>
<keyword evidence="4" id="KW-0158">Chromosome</keyword>
<evidence type="ECO:0000256" key="7">
    <source>
        <dbReference type="ARBA" id="ARBA00022840"/>
    </source>
</evidence>
<dbReference type="GO" id="GO:0005634">
    <property type="term" value="C:nucleus"/>
    <property type="evidence" value="ECO:0007669"/>
    <property type="project" value="UniProtKB-SubCell"/>
</dbReference>
<dbReference type="Proteomes" id="UP000602510">
    <property type="component" value="Unassembled WGS sequence"/>
</dbReference>
<name>A0A833SP97_PHYIN</name>
<comment type="similarity">
    <text evidence="3">Belongs to the SMC family. SMC6 subfamily.</text>
</comment>
<evidence type="ECO:0000256" key="5">
    <source>
        <dbReference type="ARBA" id="ARBA00022741"/>
    </source>
</evidence>
<comment type="subcellular location">
    <subcellularLocation>
        <location evidence="2">Chromosome</location>
    </subcellularLocation>
    <subcellularLocation>
        <location evidence="1">Nucleus</location>
    </subcellularLocation>
</comment>
<feature type="domain" description="RecF/RecN/SMC N-terminal" evidence="13">
    <location>
        <begin position="85"/>
        <end position="402"/>
    </location>
</feature>
<keyword evidence="9" id="KW-0233">DNA recombination</keyword>
<evidence type="ECO:0000313" key="14">
    <source>
        <dbReference type="EMBL" id="KAF4034663.1"/>
    </source>
</evidence>
<dbReference type="PANTHER" id="PTHR19306">
    <property type="entry name" value="STRUCTURAL MAINTENANCE OF CHROMOSOMES 5,6 SMC5, SMC6"/>
    <property type="match status" value="1"/>
</dbReference>
<keyword evidence="7" id="KW-0067">ATP-binding</keyword>
<dbReference type="InterPro" id="IPR027417">
    <property type="entry name" value="P-loop_NTPase"/>
</dbReference>
<evidence type="ECO:0000256" key="12">
    <source>
        <dbReference type="SAM" id="Coils"/>
    </source>
</evidence>